<evidence type="ECO:0000256" key="1">
    <source>
        <dbReference type="SAM" id="Phobius"/>
    </source>
</evidence>
<dbReference type="AlphaFoldDB" id="X0YJL1"/>
<protein>
    <submittedName>
        <fullName evidence="2">Uncharacterized protein</fullName>
    </submittedName>
</protein>
<sequence>MFKKLAASLKNQLTPKKQTKNMITAFITNRVKFLSNFVSEIIFSSTVFIEKLKNLKILFIISLKIIITLSIKSYFWKEI</sequence>
<keyword evidence="1" id="KW-1133">Transmembrane helix</keyword>
<keyword evidence="1" id="KW-0812">Transmembrane</keyword>
<reference evidence="2" key="1">
    <citation type="journal article" date="2014" name="Front. Microbiol.">
        <title>High frequency of phylogenetically diverse reductive dehalogenase-homologous genes in deep subseafloor sedimentary metagenomes.</title>
        <authorList>
            <person name="Kawai M."/>
            <person name="Futagami T."/>
            <person name="Toyoda A."/>
            <person name="Takaki Y."/>
            <person name="Nishi S."/>
            <person name="Hori S."/>
            <person name="Arai W."/>
            <person name="Tsubouchi T."/>
            <person name="Morono Y."/>
            <person name="Uchiyama I."/>
            <person name="Ito T."/>
            <person name="Fujiyama A."/>
            <person name="Inagaki F."/>
            <person name="Takami H."/>
        </authorList>
    </citation>
    <scope>NUCLEOTIDE SEQUENCE</scope>
    <source>
        <strain evidence="2">Expedition CK06-06</strain>
    </source>
</reference>
<gene>
    <name evidence="2" type="ORF">S01H4_06652</name>
</gene>
<name>X0YJL1_9ZZZZ</name>
<dbReference type="EMBL" id="BART01002080">
    <property type="protein sequence ID" value="GAG56175.1"/>
    <property type="molecule type" value="Genomic_DNA"/>
</dbReference>
<organism evidence="2">
    <name type="scientific">marine sediment metagenome</name>
    <dbReference type="NCBI Taxonomy" id="412755"/>
    <lineage>
        <taxon>unclassified sequences</taxon>
        <taxon>metagenomes</taxon>
        <taxon>ecological metagenomes</taxon>
    </lineage>
</organism>
<evidence type="ECO:0000313" key="2">
    <source>
        <dbReference type="EMBL" id="GAG56175.1"/>
    </source>
</evidence>
<proteinExistence type="predicted"/>
<keyword evidence="1" id="KW-0472">Membrane</keyword>
<feature type="transmembrane region" description="Helical" evidence="1">
    <location>
        <begin position="57"/>
        <end position="76"/>
    </location>
</feature>
<accession>X0YJL1</accession>
<comment type="caution">
    <text evidence="2">The sequence shown here is derived from an EMBL/GenBank/DDBJ whole genome shotgun (WGS) entry which is preliminary data.</text>
</comment>